<evidence type="ECO:0000313" key="2">
    <source>
        <dbReference type="EMBL" id="CAL1548135.1"/>
    </source>
</evidence>
<gene>
    <name evidence="2" type="ORF">GSLYS_00021452001</name>
</gene>
<dbReference type="Proteomes" id="UP001497497">
    <property type="component" value="Unassembled WGS sequence"/>
</dbReference>
<dbReference type="AlphaFoldDB" id="A0AAV2IMD1"/>
<evidence type="ECO:0000313" key="3">
    <source>
        <dbReference type="Proteomes" id="UP001497497"/>
    </source>
</evidence>
<keyword evidence="3" id="KW-1185">Reference proteome</keyword>
<dbReference type="EMBL" id="CAXITT010001189">
    <property type="protein sequence ID" value="CAL1548135.1"/>
    <property type="molecule type" value="Genomic_DNA"/>
</dbReference>
<evidence type="ECO:0000259" key="1">
    <source>
        <dbReference type="Pfam" id="PF17039"/>
    </source>
</evidence>
<proteinExistence type="predicted"/>
<reference evidence="2 3" key="1">
    <citation type="submission" date="2024-04" db="EMBL/GenBank/DDBJ databases">
        <authorList>
            <consortium name="Genoscope - CEA"/>
            <person name="William W."/>
        </authorList>
    </citation>
    <scope>NUCLEOTIDE SEQUENCE [LARGE SCALE GENOMIC DNA]</scope>
</reference>
<feature type="domain" description="Fucosyltransferase N-terminal" evidence="1">
    <location>
        <begin position="40"/>
        <end position="121"/>
    </location>
</feature>
<feature type="non-terminal residue" evidence="2">
    <location>
        <position position="132"/>
    </location>
</feature>
<accession>A0AAV2IMD1</accession>
<dbReference type="SUPFAM" id="SSF53756">
    <property type="entry name" value="UDP-Glycosyltransferase/glycogen phosphorylase"/>
    <property type="match status" value="1"/>
</dbReference>
<name>A0AAV2IMD1_LYMST</name>
<comment type="caution">
    <text evidence="2">The sequence shown here is derived from an EMBL/GenBank/DDBJ whole genome shotgun (WGS) entry which is preliminary data.</text>
</comment>
<protein>
    <recommendedName>
        <fullName evidence="1">Fucosyltransferase N-terminal domain-containing protein</fullName>
    </recommendedName>
</protein>
<dbReference type="InterPro" id="IPR031481">
    <property type="entry name" value="Glyco_tran_10_N"/>
</dbReference>
<feature type="non-terminal residue" evidence="2">
    <location>
        <position position="1"/>
    </location>
</feature>
<sequence>WCSCDLIFSGPLTSHGKYDLKCHKTDPALEAIRTTAGAKKKLLLFKQFPDYYQITSAKHRQFLDECEHSCDVTTDEKRFREADAVIFYSHYKHAKDLAVVPEKRPDQKWGFFAVEPPPLSDNEAFGAEHWKG</sequence>
<organism evidence="2 3">
    <name type="scientific">Lymnaea stagnalis</name>
    <name type="common">Great pond snail</name>
    <name type="synonym">Helix stagnalis</name>
    <dbReference type="NCBI Taxonomy" id="6523"/>
    <lineage>
        <taxon>Eukaryota</taxon>
        <taxon>Metazoa</taxon>
        <taxon>Spiralia</taxon>
        <taxon>Lophotrochozoa</taxon>
        <taxon>Mollusca</taxon>
        <taxon>Gastropoda</taxon>
        <taxon>Heterobranchia</taxon>
        <taxon>Euthyneura</taxon>
        <taxon>Panpulmonata</taxon>
        <taxon>Hygrophila</taxon>
        <taxon>Lymnaeoidea</taxon>
        <taxon>Lymnaeidae</taxon>
        <taxon>Lymnaea</taxon>
    </lineage>
</organism>
<dbReference type="Pfam" id="PF17039">
    <property type="entry name" value="Glyco_tran_10_N"/>
    <property type="match status" value="1"/>
</dbReference>